<evidence type="ECO:0000256" key="8">
    <source>
        <dbReference type="ARBA" id="ARBA00022958"/>
    </source>
</evidence>
<keyword evidence="4 12" id="KW-1003">Cell membrane</keyword>
<feature type="domain" description="K+ potassium transporter integral membrane" evidence="13">
    <location>
        <begin position="19"/>
        <end position="473"/>
    </location>
</feature>
<keyword evidence="9 12" id="KW-1133">Transmembrane helix</keyword>
<evidence type="ECO:0000256" key="2">
    <source>
        <dbReference type="ARBA" id="ARBA00007019"/>
    </source>
</evidence>
<dbReference type="PANTHER" id="PTHR30540:SF79">
    <property type="entry name" value="LOW AFFINITY POTASSIUM TRANSPORT SYSTEM PROTEIN KUP"/>
    <property type="match status" value="1"/>
</dbReference>
<comment type="function">
    <text evidence="12">Transport of potassium into the cell. Likely operates as a K(+):H(+) symporter.</text>
</comment>
<feature type="domain" description="K+ potassium transporter C-terminal" evidence="14">
    <location>
        <begin position="485"/>
        <end position="633"/>
    </location>
</feature>
<dbReference type="Pfam" id="PF22776">
    <property type="entry name" value="K_trans_C"/>
    <property type="match status" value="1"/>
</dbReference>
<dbReference type="HAMAP" id="MF_01522">
    <property type="entry name" value="Kup"/>
    <property type="match status" value="1"/>
</dbReference>
<dbReference type="Pfam" id="PF02705">
    <property type="entry name" value="K_trans"/>
    <property type="match status" value="1"/>
</dbReference>
<feature type="transmembrane region" description="Helical" evidence="12">
    <location>
        <begin position="374"/>
        <end position="396"/>
    </location>
</feature>
<proteinExistence type="inferred from homology"/>
<keyword evidence="3 12" id="KW-0813">Transport</keyword>
<dbReference type="EMBL" id="CP051774">
    <property type="protein sequence ID" value="QJE97734.1"/>
    <property type="molecule type" value="Genomic_DNA"/>
</dbReference>
<evidence type="ECO:0000256" key="5">
    <source>
        <dbReference type="ARBA" id="ARBA00022538"/>
    </source>
</evidence>
<comment type="similarity">
    <text evidence="2 12">Belongs to the HAK/KUP transporter (TC 2.A.72) family.</text>
</comment>
<dbReference type="KEGG" id="luo:HHL09_18750"/>
<dbReference type="InterPro" id="IPR003855">
    <property type="entry name" value="K+_transporter"/>
</dbReference>
<dbReference type="AlphaFoldDB" id="A0A858RMM0"/>
<comment type="catalytic activity">
    <reaction evidence="12">
        <text>K(+)(in) + H(+)(in) = K(+)(out) + H(+)(out)</text>
        <dbReference type="Rhea" id="RHEA:28490"/>
        <dbReference type="ChEBI" id="CHEBI:15378"/>
        <dbReference type="ChEBI" id="CHEBI:29103"/>
    </reaction>
</comment>
<evidence type="ECO:0000256" key="3">
    <source>
        <dbReference type="ARBA" id="ARBA00022448"/>
    </source>
</evidence>
<evidence type="ECO:0000256" key="1">
    <source>
        <dbReference type="ARBA" id="ARBA00004141"/>
    </source>
</evidence>
<evidence type="ECO:0000313" key="16">
    <source>
        <dbReference type="Proteomes" id="UP000501812"/>
    </source>
</evidence>
<dbReference type="GO" id="GO:0015293">
    <property type="term" value="F:symporter activity"/>
    <property type="evidence" value="ECO:0007669"/>
    <property type="project" value="UniProtKB-UniRule"/>
</dbReference>
<dbReference type="PANTHER" id="PTHR30540">
    <property type="entry name" value="OSMOTIC STRESS POTASSIUM TRANSPORTER"/>
    <property type="match status" value="1"/>
</dbReference>
<evidence type="ECO:0000256" key="10">
    <source>
        <dbReference type="ARBA" id="ARBA00023065"/>
    </source>
</evidence>
<feature type="transmembrane region" description="Helical" evidence="12">
    <location>
        <begin position="52"/>
        <end position="78"/>
    </location>
</feature>
<sequence length="634" mass="67528">MNNSSDGHSGRQPKLAAATLAALGIVFGDIGTSPLYSFRECFAPHGIDPTPLTATNLVGAASLIVWALILVVSVKYVLIILRLDNKGEGGILALSALIRSGARRLGGRDPKSVLLLGLAGSSLIYADGMITPSISVLSAVEGLSVVSPNLSQYVVPIAILILIGMFAIQRHGTGKVGILFGPIVLLWFTTLGLLGIRSIIAHPEVLTALSPTAGITFLVREWHHAFPLLAAVFLAVTGGEALYADLGHFGTRPIRVGWFTVALPGLVLNYLGQAALLSYDPSALRAPFFLLAPDMMRVPLTILATASAAIASQALISGAFSLTTQAVQLGCLPRVRIRHTSEHSVGQVYVPSINRFLMVACIVLVATFKSSAALAGAYGIAIVLTMVITSFLFYSAARTAWGWSGKKAGVVTGLFLILELPFLAANSLKIIHGGWLPLVVAGIAMSIMVTWLWGRARLYARLSREALPVDALLSDLKRGSIHRVSGTAVYMSGRGDTVPTALLHNLKHNQVLHEKVVLLHVATLDQPYVEEDACAKHVDLGQGVHRVDLNFGFADTPDVPEALKKRLPEAVRFHPGKATFFLGRETYGVGKNASALDRIRLALFAIMARNASPATAYFRLPPGRVVELGAQITL</sequence>
<name>A0A858RMM0_9BACT</name>
<keyword evidence="7 12" id="KW-0769">Symport</keyword>
<evidence type="ECO:0000256" key="4">
    <source>
        <dbReference type="ARBA" id="ARBA00022475"/>
    </source>
</evidence>
<feature type="transmembrane region" description="Helical" evidence="12">
    <location>
        <begin position="408"/>
        <end position="428"/>
    </location>
</feature>
<dbReference type="RefSeq" id="WP_169456160.1">
    <property type="nucleotide sequence ID" value="NZ_CP051774.1"/>
</dbReference>
<feature type="transmembrane region" description="Helical" evidence="12">
    <location>
        <begin position="180"/>
        <end position="202"/>
    </location>
</feature>
<keyword evidence="10 12" id="KW-0406">Ion transport</keyword>
<keyword evidence="11 12" id="KW-0472">Membrane</keyword>
<evidence type="ECO:0000256" key="11">
    <source>
        <dbReference type="ARBA" id="ARBA00023136"/>
    </source>
</evidence>
<feature type="transmembrane region" description="Helical" evidence="12">
    <location>
        <begin position="348"/>
        <end position="368"/>
    </location>
</feature>
<evidence type="ECO:0000259" key="14">
    <source>
        <dbReference type="Pfam" id="PF22776"/>
    </source>
</evidence>
<feature type="transmembrane region" description="Helical" evidence="12">
    <location>
        <begin position="113"/>
        <end position="130"/>
    </location>
</feature>
<evidence type="ECO:0000256" key="7">
    <source>
        <dbReference type="ARBA" id="ARBA00022847"/>
    </source>
</evidence>
<reference evidence="15 16" key="1">
    <citation type="submission" date="2020-04" db="EMBL/GenBank/DDBJ databases">
        <title>Luteolibacter sp. G-1-1-1 isolated from soil.</title>
        <authorList>
            <person name="Dahal R.H."/>
        </authorList>
    </citation>
    <scope>NUCLEOTIDE SEQUENCE [LARGE SCALE GENOMIC DNA]</scope>
    <source>
        <strain evidence="15 16">G-1-1-1</strain>
    </source>
</reference>
<dbReference type="Proteomes" id="UP000501812">
    <property type="component" value="Chromosome"/>
</dbReference>
<protein>
    <recommendedName>
        <fullName evidence="12">Probable potassium transport system protein Kup</fullName>
    </recommendedName>
</protein>
<gene>
    <name evidence="12" type="primary">kup</name>
    <name evidence="15" type="ORF">HHL09_18750</name>
</gene>
<keyword evidence="8 12" id="KW-0630">Potassium</keyword>
<accession>A0A858RMM0</accession>
<evidence type="ECO:0000256" key="9">
    <source>
        <dbReference type="ARBA" id="ARBA00022989"/>
    </source>
</evidence>
<keyword evidence="5 12" id="KW-0633">Potassium transport</keyword>
<feature type="transmembrane region" description="Helical" evidence="12">
    <location>
        <begin position="299"/>
        <end position="327"/>
    </location>
</feature>
<feature type="transmembrane region" description="Helical" evidence="12">
    <location>
        <begin position="434"/>
        <end position="454"/>
    </location>
</feature>
<keyword evidence="16" id="KW-1185">Reference proteome</keyword>
<dbReference type="InterPro" id="IPR053952">
    <property type="entry name" value="K_trans_C"/>
</dbReference>
<evidence type="ECO:0000259" key="13">
    <source>
        <dbReference type="Pfam" id="PF02705"/>
    </source>
</evidence>
<dbReference type="InterPro" id="IPR023051">
    <property type="entry name" value="Kup"/>
</dbReference>
<evidence type="ECO:0000256" key="6">
    <source>
        <dbReference type="ARBA" id="ARBA00022692"/>
    </source>
</evidence>
<evidence type="ECO:0000256" key="12">
    <source>
        <dbReference type="HAMAP-Rule" id="MF_01522"/>
    </source>
</evidence>
<keyword evidence="6 12" id="KW-0812">Transmembrane</keyword>
<feature type="transmembrane region" description="Helical" evidence="12">
    <location>
        <begin position="222"/>
        <end position="244"/>
    </location>
</feature>
<dbReference type="InterPro" id="IPR053951">
    <property type="entry name" value="K_trans_N"/>
</dbReference>
<dbReference type="GO" id="GO:0005886">
    <property type="term" value="C:plasma membrane"/>
    <property type="evidence" value="ECO:0007669"/>
    <property type="project" value="UniProtKB-SubCell"/>
</dbReference>
<feature type="transmembrane region" description="Helical" evidence="12">
    <location>
        <begin position="256"/>
        <end position="279"/>
    </location>
</feature>
<evidence type="ECO:0000313" key="15">
    <source>
        <dbReference type="EMBL" id="QJE97734.1"/>
    </source>
</evidence>
<organism evidence="15 16">
    <name type="scientific">Luteolibacter luteus</name>
    <dbReference type="NCBI Taxonomy" id="2728835"/>
    <lineage>
        <taxon>Bacteria</taxon>
        <taxon>Pseudomonadati</taxon>
        <taxon>Verrucomicrobiota</taxon>
        <taxon>Verrucomicrobiia</taxon>
        <taxon>Verrucomicrobiales</taxon>
        <taxon>Verrucomicrobiaceae</taxon>
        <taxon>Luteolibacter</taxon>
    </lineage>
</organism>
<feature type="transmembrane region" description="Helical" evidence="12">
    <location>
        <begin position="150"/>
        <end position="168"/>
    </location>
</feature>
<dbReference type="GO" id="GO:0015079">
    <property type="term" value="F:potassium ion transmembrane transporter activity"/>
    <property type="evidence" value="ECO:0007669"/>
    <property type="project" value="UniProtKB-UniRule"/>
</dbReference>
<comment type="subcellular location">
    <subcellularLocation>
        <location evidence="12">Cell membrane</location>
        <topology evidence="12">Multi-pass membrane protein</topology>
    </subcellularLocation>
    <subcellularLocation>
        <location evidence="1">Membrane</location>
        <topology evidence="1">Multi-pass membrane protein</topology>
    </subcellularLocation>
</comment>